<dbReference type="RefSeq" id="WP_242946235.1">
    <property type="nucleotide sequence ID" value="NZ_FQZV01000014.1"/>
</dbReference>
<evidence type="ECO:0000313" key="3">
    <source>
        <dbReference type="EMBL" id="SHJ09682.1"/>
    </source>
</evidence>
<evidence type="ECO:0000256" key="1">
    <source>
        <dbReference type="SAM" id="MobiDB-lite"/>
    </source>
</evidence>
<feature type="domain" description="DUF8180" evidence="2">
    <location>
        <begin position="89"/>
        <end position="147"/>
    </location>
</feature>
<accession>A0A1M6GIG6</accession>
<sequence length="147" mass="17441">MHSDEKNHHCHTHDHGHEHSHDHQHSHGHSHESPSGHSYHHEHEHHHVHTHDHDHTHSHDHNHSHDHDHGDHDHEHPSPASIENDEKTLRVLLVHWINHNRSHQDSFQQWVEKAKLMNRPEVAAHIEKAIEYMEMANGMLIEAKKHM</sequence>
<evidence type="ECO:0000313" key="4">
    <source>
        <dbReference type="Proteomes" id="UP000184536"/>
    </source>
</evidence>
<dbReference type="InterPro" id="IPR058493">
    <property type="entry name" value="DUF8180"/>
</dbReference>
<proteinExistence type="predicted"/>
<dbReference type="EMBL" id="FQZV01000014">
    <property type="protein sequence ID" value="SHJ09682.1"/>
    <property type="molecule type" value="Genomic_DNA"/>
</dbReference>
<evidence type="ECO:0000259" key="2">
    <source>
        <dbReference type="Pfam" id="PF26551"/>
    </source>
</evidence>
<dbReference type="Proteomes" id="UP000184536">
    <property type="component" value="Unassembled WGS sequence"/>
</dbReference>
<reference evidence="4" key="1">
    <citation type="submission" date="2016-11" db="EMBL/GenBank/DDBJ databases">
        <authorList>
            <person name="Varghese N."/>
            <person name="Submissions S."/>
        </authorList>
    </citation>
    <scope>NUCLEOTIDE SEQUENCE [LARGE SCALE GENOMIC DNA]</scope>
    <source>
        <strain evidence="4">DSM 17957</strain>
    </source>
</reference>
<feature type="compositionally biased region" description="Basic and acidic residues" evidence="1">
    <location>
        <begin position="51"/>
        <end position="77"/>
    </location>
</feature>
<dbReference type="STRING" id="1121919.SAMN02745975_01277"/>
<feature type="compositionally biased region" description="Basic and acidic residues" evidence="1">
    <location>
        <begin position="1"/>
        <end position="42"/>
    </location>
</feature>
<keyword evidence="4" id="KW-1185">Reference proteome</keyword>
<gene>
    <name evidence="3" type="ORF">SAMN02745975_01277</name>
</gene>
<organism evidence="3 4">
    <name type="scientific">Geosporobacter subterraneus DSM 17957</name>
    <dbReference type="NCBI Taxonomy" id="1121919"/>
    <lineage>
        <taxon>Bacteria</taxon>
        <taxon>Bacillati</taxon>
        <taxon>Bacillota</taxon>
        <taxon>Clostridia</taxon>
        <taxon>Peptostreptococcales</taxon>
        <taxon>Thermotaleaceae</taxon>
        <taxon>Geosporobacter</taxon>
    </lineage>
</organism>
<name>A0A1M6GIG6_9FIRM</name>
<dbReference type="AlphaFoldDB" id="A0A1M6GIG6"/>
<dbReference type="Pfam" id="PF26551">
    <property type="entry name" value="DUF8180"/>
    <property type="match status" value="1"/>
</dbReference>
<feature type="region of interest" description="Disordered" evidence="1">
    <location>
        <begin position="1"/>
        <end position="81"/>
    </location>
</feature>
<protein>
    <recommendedName>
        <fullName evidence="2">DUF8180 domain-containing protein</fullName>
    </recommendedName>
</protein>